<dbReference type="SUPFAM" id="SSF56747">
    <property type="entry name" value="Prim-pol domain"/>
    <property type="match status" value="1"/>
</dbReference>
<organism evidence="2 3">
    <name type="scientific">Saliphagus infecundisoli</name>
    <dbReference type="NCBI Taxonomy" id="1849069"/>
    <lineage>
        <taxon>Archaea</taxon>
        <taxon>Methanobacteriati</taxon>
        <taxon>Methanobacteriota</taxon>
        <taxon>Stenosarchaea group</taxon>
        <taxon>Halobacteria</taxon>
        <taxon>Halobacteriales</taxon>
        <taxon>Natrialbaceae</taxon>
        <taxon>Saliphagus</taxon>
    </lineage>
</organism>
<name>A0ABD5QJ17_9EURY</name>
<dbReference type="RefSeq" id="WP_224829634.1">
    <property type="nucleotide sequence ID" value="NZ_JAIVEF010000023.1"/>
</dbReference>
<dbReference type="AlphaFoldDB" id="A0ABD5QJ17"/>
<feature type="region of interest" description="Disordered" evidence="1">
    <location>
        <begin position="287"/>
        <end position="307"/>
    </location>
</feature>
<accession>A0ABD5QJ17</accession>
<gene>
    <name evidence="2" type="ORF">ACFPFO_17970</name>
</gene>
<comment type="caution">
    <text evidence="2">The sequence shown here is derived from an EMBL/GenBank/DDBJ whole genome shotgun (WGS) entry which is preliminary data.</text>
</comment>
<dbReference type="Gene3D" id="3.90.920.10">
    <property type="entry name" value="DNA primase, PRIM domain"/>
    <property type="match status" value="1"/>
</dbReference>
<keyword evidence="3" id="KW-1185">Reference proteome</keyword>
<dbReference type="EMBL" id="JBHSJG010000050">
    <property type="protein sequence ID" value="MFC4989612.1"/>
    <property type="molecule type" value="Genomic_DNA"/>
</dbReference>
<sequence>MTWREATRDEIYTYYTEEFPEYTDQLPGFIMATAPKEFGISFRERHPIRKKERPDRNFIRRATRRTDSNGEQISQNFGGLEDVLSFIQSPARHDPFQGSEYALVDPDLIEKSDPVSAGVYYGLDNWERSWVVAVDIDAKDIAAARAERELDGEHGPFAMDQENPSRSEMLLADSGIRDADPAGYPYAFEDINRAIEYGFDTQDIFEADFTAEETMVVYSGQGVHVYLLDDDLEHDYDEKSREVLNDLLIERYEIPIDPVVTADRSRLLRVPYSLHADVCRVVQPIESPSFDPRTDAQPQFLESDPNG</sequence>
<evidence type="ECO:0000313" key="3">
    <source>
        <dbReference type="Proteomes" id="UP001595925"/>
    </source>
</evidence>
<proteinExistence type="predicted"/>
<protein>
    <submittedName>
        <fullName evidence="2">DNA primase</fullName>
    </submittedName>
</protein>
<dbReference type="Proteomes" id="UP001595925">
    <property type="component" value="Unassembled WGS sequence"/>
</dbReference>
<evidence type="ECO:0000313" key="2">
    <source>
        <dbReference type="EMBL" id="MFC4989612.1"/>
    </source>
</evidence>
<evidence type="ECO:0000256" key="1">
    <source>
        <dbReference type="SAM" id="MobiDB-lite"/>
    </source>
</evidence>
<reference evidence="2 3" key="1">
    <citation type="journal article" date="2019" name="Int. J. Syst. Evol. Microbiol.">
        <title>The Global Catalogue of Microorganisms (GCM) 10K type strain sequencing project: providing services to taxonomists for standard genome sequencing and annotation.</title>
        <authorList>
            <consortium name="The Broad Institute Genomics Platform"/>
            <consortium name="The Broad Institute Genome Sequencing Center for Infectious Disease"/>
            <person name="Wu L."/>
            <person name="Ma J."/>
        </authorList>
    </citation>
    <scope>NUCLEOTIDE SEQUENCE [LARGE SCALE GENOMIC DNA]</scope>
    <source>
        <strain evidence="2 3">CGMCC 1.15824</strain>
    </source>
</reference>